<sequence length="399" mass="43828">MFILDLLHLLWPLVLSLAIWLVIHYAFSKLPPVNHIPFSLEENEDTSVPSPLIHTSATTSQPKTSSENQSRITSLSRRFSAPTWELKRDQEDNYDHENKENETYSPPRGFFVQQLRKSKRINLPPGVPLAQPKWPRLANKGVANTVMDTQTDYIMKPISSLAEEKLGFRKMRAETAEDSGNASLRDSFSAPRSDAEEEEEMEKVEESPAEKCDYTCACDSILPSDVLLASKLTLVENDREVMELTTSIEEHSKDVKGDVQLVDNLCQIEDIESATEKNADKLLRRLTTGRNLLNKKEVAPSTIKESSESSQTIDEQDGGSAAAAAADKAALKHENVARVDTVVRVDTVGNKTTAGFQQQVTNCLTGAATGSAAPSPAPPTAGVSPRPSAHHSSASFFQV</sequence>
<evidence type="ECO:0000313" key="4">
    <source>
        <dbReference type="WBParaSite" id="jg18412"/>
    </source>
</evidence>
<feature type="region of interest" description="Disordered" evidence="1">
    <location>
        <begin position="174"/>
        <end position="207"/>
    </location>
</feature>
<feature type="region of interest" description="Disordered" evidence="1">
    <location>
        <begin position="47"/>
        <end position="77"/>
    </location>
</feature>
<feature type="transmembrane region" description="Helical" evidence="2">
    <location>
        <begin position="6"/>
        <end position="27"/>
    </location>
</feature>
<keyword evidence="2" id="KW-0472">Membrane</keyword>
<dbReference type="Proteomes" id="UP000887574">
    <property type="component" value="Unplaced"/>
</dbReference>
<name>A0A915DCG5_9BILA</name>
<keyword evidence="2" id="KW-0812">Transmembrane</keyword>
<evidence type="ECO:0000256" key="2">
    <source>
        <dbReference type="SAM" id="Phobius"/>
    </source>
</evidence>
<keyword evidence="2" id="KW-1133">Transmembrane helix</keyword>
<keyword evidence="3" id="KW-1185">Reference proteome</keyword>
<reference evidence="4" key="1">
    <citation type="submission" date="2022-11" db="UniProtKB">
        <authorList>
            <consortium name="WormBaseParasite"/>
        </authorList>
    </citation>
    <scope>IDENTIFICATION</scope>
</reference>
<evidence type="ECO:0000313" key="3">
    <source>
        <dbReference type="Proteomes" id="UP000887574"/>
    </source>
</evidence>
<organism evidence="3 4">
    <name type="scientific">Ditylenchus dipsaci</name>
    <dbReference type="NCBI Taxonomy" id="166011"/>
    <lineage>
        <taxon>Eukaryota</taxon>
        <taxon>Metazoa</taxon>
        <taxon>Ecdysozoa</taxon>
        <taxon>Nematoda</taxon>
        <taxon>Chromadorea</taxon>
        <taxon>Rhabditida</taxon>
        <taxon>Tylenchina</taxon>
        <taxon>Tylenchomorpha</taxon>
        <taxon>Sphaerularioidea</taxon>
        <taxon>Anguinidae</taxon>
        <taxon>Anguininae</taxon>
        <taxon>Ditylenchus</taxon>
    </lineage>
</organism>
<accession>A0A915DCG5</accession>
<protein>
    <submittedName>
        <fullName evidence="4">Uncharacterized protein</fullName>
    </submittedName>
</protein>
<dbReference type="AlphaFoldDB" id="A0A915DCG5"/>
<feature type="region of interest" description="Disordered" evidence="1">
    <location>
        <begin position="367"/>
        <end position="399"/>
    </location>
</feature>
<evidence type="ECO:0000256" key="1">
    <source>
        <dbReference type="SAM" id="MobiDB-lite"/>
    </source>
</evidence>
<dbReference type="WBParaSite" id="jg18412">
    <property type="protein sequence ID" value="jg18412"/>
    <property type="gene ID" value="jg18412"/>
</dbReference>
<proteinExistence type="predicted"/>
<feature type="region of interest" description="Disordered" evidence="1">
    <location>
        <begin position="297"/>
        <end position="326"/>
    </location>
</feature>